<name>A0A8C1Z6G2_CYPCA</name>
<protein>
    <submittedName>
        <fullName evidence="1">Uncharacterized protein</fullName>
    </submittedName>
</protein>
<dbReference type="AlphaFoldDB" id="A0A8C1Z6G2"/>
<dbReference type="Ensembl" id="ENSCCRT00015058032.1">
    <property type="protein sequence ID" value="ENSCCRP00015056171.1"/>
    <property type="gene ID" value="ENSCCRG00015023116.1"/>
</dbReference>
<accession>A0A8C1Z6G2</accession>
<sequence>SRSLHALHSGTEVLYRLAQHCEAASLSALLTSEAHWDRPLGWRVFWCQKGKVPLRASVREKGQGNSHFITTLESNQSFKFKGRVN</sequence>
<evidence type="ECO:0000313" key="2">
    <source>
        <dbReference type="Proteomes" id="UP000694700"/>
    </source>
</evidence>
<evidence type="ECO:0000313" key="1">
    <source>
        <dbReference type="Ensembl" id="ENSCCRP00015056171.1"/>
    </source>
</evidence>
<reference evidence="1" key="1">
    <citation type="submission" date="2025-08" db="UniProtKB">
        <authorList>
            <consortium name="Ensembl"/>
        </authorList>
    </citation>
    <scope>IDENTIFICATION</scope>
</reference>
<dbReference type="Proteomes" id="UP000694700">
    <property type="component" value="Unplaced"/>
</dbReference>
<proteinExistence type="predicted"/>
<organism evidence="1 2">
    <name type="scientific">Cyprinus carpio</name>
    <name type="common">Common carp</name>
    <dbReference type="NCBI Taxonomy" id="7962"/>
    <lineage>
        <taxon>Eukaryota</taxon>
        <taxon>Metazoa</taxon>
        <taxon>Chordata</taxon>
        <taxon>Craniata</taxon>
        <taxon>Vertebrata</taxon>
        <taxon>Euteleostomi</taxon>
        <taxon>Actinopterygii</taxon>
        <taxon>Neopterygii</taxon>
        <taxon>Teleostei</taxon>
        <taxon>Ostariophysi</taxon>
        <taxon>Cypriniformes</taxon>
        <taxon>Cyprinidae</taxon>
        <taxon>Cyprininae</taxon>
        <taxon>Cyprinus</taxon>
    </lineage>
</organism>